<evidence type="ECO:0000256" key="1">
    <source>
        <dbReference type="SAM" id="MobiDB-lite"/>
    </source>
</evidence>
<feature type="region of interest" description="Disordered" evidence="1">
    <location>
        <begin position="26"/>
        <end position="59"/>
    </location>
</feature>
<reference evidence="3 4" key="1">
    <citation type="submission" date="2022-11" db="EMBL/GenBank/DDBJ databases">
        <title>Minimal conservation of predation-associated metabolite biosynthetic gene clusters underscores biosynthetic potential of Myxococcota including descriptions for ten novel species: Archangium lansinium sp. nov., Myxococcus landrumus sp. nov., Nannocystis bai.</title>
        <authorList>
            <person name="Ahearne A."/>
            <person name="Stevens C."/>
            <person name="Dowd S."/>
        </authorList>
    </citation>
    <scope>NUCLEOTIDE SEQUENCE [LARGE SCALE GENOMIC DNA]</scope>
    <source>
        <strain evidence="3 4">NCWAL01</strain>
    </source>
</reference>
<feature type="region of interest" description="Disordered" evidence="1">
    <location>
        <begin position="83"/>
        <end position="126"/>
    </location>
</feature>
<accession>A0ABT5D255</accession>
<dbReference type="EMBL" id="JAQNDM010000002">
    <property type="protein sequence ID" value="MDC0707741.1"/>
    <property type="molecule type" value="Genomic_DNA"/>
</dbReference>
<comment type="caution">
    <text evidence="3">The sequence shown here is derived from an EMBL/GenBank/DDBJ whole genome shotgun (WGS) entry which is preliminary data.</text>
</comment>
<keyword evidence="2" id="KW-0732">Signal</keyword>
<evidence type="ECO:0000256" key="2">
    <source>
        <dbReference type="SAM" id="SignalP"/>
    </source>
</evidence>
<sequence>MRIQSTLMASLLASLMFATPVLAAQETAPAAQAPSGECHGGKEKRHHGRWGHKGKHLDRAVQEGRLTQAQADQFKAEARQLREEARALRQSSGGQLSDAQKEQFRQRRHALREKVKAAMGPSASGA</sequence>
<protein>
    <recommendedName>
        <fullName evidence="5">Protein refolding chaperone Spy/CpxP family</fullName>
    </recommendedName>
</protein>
<feature type="compositionally biased region" description="Basic residues" evidence="1">
    <location>
        <begin position="42"/>
        <end position="56"/>
    </location>
</feature>
<dbReference type="Proteomes" id="UP001221838">
    <property type="component" value="Unassembled WGS sequence"/>
</dbReference>
<feature type="signal peptide" evidence="2">
    <location>
        <begin position="1"/>
        <end position="23"/>
    </location>
</feature>
<dbReference type="RefSeq" id="WP_272134972.1">
    <property type="nucleotide sequence ID" value="NZ_JAQNDM010000002.1"/>
</dbReference>
<organism evidence="3 4">
    <name type="scientific">Stigmatella ashevillensis</name>
    <dbReference type="NCBI Taxonomy" id="2995309"/>
    <lineage>
        <taxon>Bacteria</taxon>
        <taxon>Pseudomonadati</taxon>
        <taxon>Myxococcota</taxon>
        <taxon>Myxococcia</taxon>
        <taxon>Myxococcales</taxon>
        <taxon>Cystobacterineae</taxon>
        <taxon>Archangiaceae</taxon>
        <taxon>Stigmatella</taxon>
    </lineage>
</organism>
<evidence type="ECO:0000313" key="3">
    <source>
        <dbReference type="EMBL" id="MDC0707741.1"/>
    </source>
</evidence>
<proteinExistence type="predicted"/>
<gene>
    <name evidence="3" type="ORF">POL68_04600</name>
</gene>
<name>A0ABT5D255_9BACT</name>
<evidence type="ECO:0000313" key="4">
    <source>
        <dbReference type="Proteomes" id="UP001221838"/>
    </source>
</evidence>
<evidence type="ECO:0008006" key="5">
    <source>
        <dbReference type="Google" id="ProtNLM"/>
    </source>
</evidence>
<keyword evidence="4" id="KW-1185">Reference proteome</keyword>
<feature type="chain" id="PRO_5046940986" description="Protein refolding chaperone Spy/CpxP family" evidence="2">
    <location>
        <begin position="24"/>
        <end position="126"/>
    </location>
</feature>